<dbReference type="CDD" id="cd16922">
    <property type="entry name" value="HATPase_EvgS-ArcB-TorS-like"/>
    <property type="match status" value="1"/>
</dbReference>
<evidence type="ECO:0000256" key="6">
    <source>
        <dbReference type="ARBA" id="ARBA00022679"/>
    </source>
</evidence>
<keyword evidence="13" id="KW-0472">Membrane</keyword>
<organism evidence="20 21">
    <name type="scientific">Stakelama sediminis</name>
    <dbReference type="NCBI Taxonomy" id="463200"/>
    <lineage>
        <taxon>Bacteria</taxon>
        <taxon>Pseudomonadati</taxon>
        <taxon>Pseudomonadota</taxon>
        <taxon>Alphaproteobacteria</taxon>
        <taxon>Sphingomonadales</taxon>
        <taxon>Sphingomonadaceae</taxon>
        <taxon>Stakelama</taxon>
    </lineage>
</organism>
<dbReference type="Proteomes" id="UP000554342">
    <property type="component" value="Unassembled WGS sequence"/>
</dbReference>
<dbReference type="AlphaFoldDB" id="A0A840YYK4"/>
<dbReference type="InterPro" id="IPR000700">
    <property type="entry name" value="PAS-assoc_C"/>
</dbReference>
<dbReference type="EMBL" id="JACIJI010000002">
    <property type="protein sequence ID" value="MBB5718596.1"/>
    <property type="molecule type" value="Genomic_DNA"/>
</dbReference>
<dbReference type="InterPro" id="IPR001789">
    <property type="entry name" value="Sig_transdc_resp-reg_receiver"/>
</dbReference>
<evidence type="ECO:0000256" key="3">
    <source>
        <dbReference type="ARBA" id="ARBA00012438"/>
    </source>
</evidence>
<dbReference type="InterPro" id="IPR005467">
    <property type="entry name" value="His_kinase_dom"/>
</dbReference>
<evidence type="ECO:0000259" key="18">
    <source>
        <dbReference type="PROSITE" id="PS50113"/>
    </source>
</evidence>
<feature type="domain" description="HPt" evidence="19">
    <location>
        <begin position="464"/>
        <end position="556"/>
    </location>
</feature>
<dbReference type="SMART" id="SM00448">
    <property type="entry name" value="REC"/>
    <property type="match status" value="1"/>
</dbReference>
<dbReference type="SUPFAM" id="SSF55874">
    <property type="entry name" value="ATPase domain of HSP90 chaperone/DNA topoisomerase II/histidine kinase"/>
    <property type="match status" value="1"/>
</dbReference>
<keyword evidence="10" id="KW-0067">ATP-binding</keyword>
<dbReference type="SUPFAM" id="SSF52172">
    <property type="entry name" value="CheY-like"/>
    <property type="match status" value="1"/>
</dbReference>
<evidence type="ECO:0000259" key="16">
    <source>
        <dbReference type="PROSITE" id="PS50109"/>
    </source>
</evidence>
<feature type="modified residue" description="4-aspartylphosphate" evidence="15">
    <location>
        <position position="383"/>
    </location>
</feature>
<keyword evidence="7" id="KW-0812">Transmembrane</keyword>
<gene>
    <name evidence="20" type="ORF">FHR23_001519</name>
</gene>
<proteinExistence type="predicted"/>
<evidence type="ECO:0000256" key="13">
    <source>
        <dbReference type="ARBA" id="ARBA00023136"/>
    </source>
</evidence>
<evidence type="ECO:0000256" key="8">
    <source>
        <dbReference type="ARBA" id="ARBA00022741"/>
    </source>
</evidence>
<accession>A0A840YYK4</accession>
<dbReference type="Gene3D" id="3.30.565.10">
    <property type="entry name" value="Histidine kinase-like ATPase, C-terminal domain"/>
    <property type="match status" value="1"/>
</dbReference>
<evidence type="ECO:0000256" key="1">
    <source>
        <dbReference type="ARBA" id="ARBA00000085"/>
    </source>
</evidence>
<dbReference type="EC" id="2.7.13.3" evidence="3"/>
<evidence type="ECO:0000256" key="4">
    <source>
        <dbReference type="ARBA" id="ARBA00022475"/>
    </source>
</evidence>
<dbReference type="Gene3D" id="1.20.120.160">
    <property type="entry name" value="HPT domain"/>
    <property type="match status" value="1"/>
</dbReference>
<evidence type="ECO:0000256" key="10">
    <source>
        <dbReference type="ARBA" id="ARBA00022840"/>
    </source>
</evidence>
<dbReference type="Pfam" id="PF00072">
    <property type="entry name" value="Response_reg"/>
    <property type="match status" value="1"/>
</dbReference>
<dbReference type="Gene3D" id="1.10.287.130">
    <property type="match status" value="1"/>
</dbReference>
<dbReference type="Pfam" id="PF02518">
    <property type="entry name" value="HATPase_c"/>
    <property type="match status" value="1"/>
</dbReference>
<keyword evidence="4" id="KW-1003">Cell membrane</keyword>
<evidence type="ECO:0000256" key="2">
    <source>
        <dbReference type="ARBA" id="ARBA00004651"/>
    </source>
</evidence>
<dbReference type="CDD" id="cd17546">
    <property type="entry name" value="REC_hyHK_CKI1_RcsC-like"/>
    <property type="match status" value="1"/>
</dbReference>
<evidence type="ECO:0000256" key="11">
    <source>
        <dbReference type="ARBA" id="ARBA00022989"/>
    </source>
</evidence>
<feature type="domain" description="Response regulatory" evidence="17">
    <location>
        <begin position="329"/>
        <end position="451"/>
    </location>
</feature>
<dbReference type="PROSITE" id="PS50894">
    <property type="entry name" value="HPT"/>
    <property type="match status" value="1"/>
</dbReference>
<dbReference type="CDD" id="cd00082">
    <property type="entry name" value="HisKA"/>
    <property type="match status" value="1"/>
</dbReference>
<dbReference type="InterPro" id="IPR036641">
    <property type="entry name" value="HPT_dom_sf"/>
</dbReference>
<protein>
    <recommendedName>
        <fullName evidence="3">histidine kinase</fullName>
        <ecNumber evidence="3">2.7.13.3</ecNumber>
    </recommendedName>
</protein>
<dbReference type="InterPro" id="IPR004358">
    <property type="entry name" value="Sig_transdc_His_kin-like_C"/>
</dbReference>
<dbReference type="InterPro" id="IPR008207">
    <property type="entry name" value="Sig_transdc_His_kin_Hpt_dom"/>
</dbReference>
<dbReference type="FunFam" id="3.30.565.10:FF:000078">
    <property type="entry name" value="Two-component sensor histidine kinase"/>
    <property type="match status" value="1"/>
</dbReference>
<dbReference type="InterPro" id="IPR001610">
    <property type="entry name" value="PAC"/>
</dbReference>
<keyword evidence="5 15" id="KW-0597">Phosphoprotein</keyword>
<dbReference type="SMART" id="SM00086">
    <property type="entry name" value="PAC"/>
    <property type="match status" value="1"/>
</dbReference>
<dbReference type="SUPFAM" id="SSF55785">
    <property type="entry name" value="PYP-like sensor domain (PAS domain)"/>
    <property type="match status" value="1"/>
</dbReference>
<evidence type="ECO:0000256" key="5">
    <source>
        <dbReference type="ARBA" id="ARBA00022553"/>
    </source>
</evidence>
<dbReference type="InterPro" id="IPR003594">
    <property type="entry name" value="HATPase_dom"/>
</dbReference>
<dbReference type="InterPro" id="IPR035965">
    <property type="entry name" value="PAS-like_dom_sf"/>
</dbReference>
<evidence type="ECO:0000313" key="20">
    <source>
        <dbReference type="EMBL" id="MBB5718596.1"/>
    </source>
</evidence>
<feature type="domain" description="Histidine kinase" evidence="16">
    <location>
        <begin position="84"/>
        <end position="304"/>
    </location>
</feature>
<name>A0A840YYK4_9SPHN</name>
<dbReference type="GO" id="GO:0005524">
    <property type="term" value="F:ATP binding"/>
    <property type="evidence" value="ECO:0007669"/>
    <property type="project" value="UniProtKB-KW"/>
</dbReference>
<evidence type="ECO:0000256" key="14">
    <source>
        <dbReference type="PROSITE-ProRule" id="PRU00110"/>
    </source>
</evidence>
<dbReference type="SUPFAM" id="SSF47226">
    <property type="entry name" value="Histidine-containing phosphotransfer domain, HPT domain"/>
    <property type="match status" value="1"/>
</dbReference>
<keyword evidence="6" id="KW-0808">Transferase</keyword>
<dbReference type="Pfam" id="PF00512">
    <property type="entry name" value="HisKA"/>
    <property type="match status" value="1"/>
</dbReference>
<dbReference type="PRINTS" id="PR00344">
    <property type="entry name" value="BCTRLSENSOR"/>
</dbReference>
<feature type="domain" description="PAC" evidence="18">
    <location>
        <begin position="14"/>
        <end position="66"/>
    </location>
</feature>
<dbReference type="PANTHER" id="PTHR45339:SF1">
    <property type="entry name" value="HYBRID SIGNAL TRANSDUCTION HISTIDINE KINASE J"/>
    <property type="match status" value="1"/>
</dbReference>
<evidence type="ECO:0000259" key="19">
    <source>
        <dbReference type="PROSITE" id="PS50894"/>
    </source>
</evidence>
<comment type="subcellular location">
    <subcellularLocation>
        <location evidence="2">Cell membrane</location>
        <topology evidence="2">Multi-pass membrane protein</topology>
    </subcellularLocation>
</comment>
<dbReference type="PROSITE" id="PS50110">
    <property type="entry name" value="RESPONSE_REGULATORY"/>
    <property type="match status" value="1"/>
</dbReference>
<dbReference type="InterPro" id="IPR003661">
    <property type="entry name" value="HisK_dim/P_dom"/>
</dbReference>
<keyword evidence="8" id="KW-0547">Nucleotide-binding</keyword>
<dbReference type="InterPro" id="IPR036097">
    <property type="entry name" value="HisK_dim/P_sf"/>
</dbReference>
<dbReference type="SMART" id="SM00387">
    <property type="entry name" value="HATPase_c"/>
    <property type="match status" value="1"/>
</dbReference>
<evidence type="ECO:0000256" key="9">
    <source>
        <dbReference type="ARBA" id="ARBA00022777"/>
    </source>
</evidence>
<keyword evidence="12" id="KW-0902">Two-component regulatory system</keyword>
<comment type="caution">
    <text evidence="20">The sequence shown here is derived from an EMBL/GenBank/DDBJ whole genome shotgun (WGS) entry which is preliminary data.</text>
</comment>
<dbReference type="FunFam" id="1.10.287.130:FF:000038">
    <property type="entry name" value="Sensory transduction histidine kinase"/>
    <property type="match status" value="1"/>
</dbReference>
<dbReference type="PROSITE" id="PS50109">
    <property type="entry name" value="HIS_KIN"/>
    <property type="match status" value="1"/>
</dbReference>
<dbReference type="Gene3D" id="3.40.50.2300">
    <property type="match status" value="1"/>
</dbReference>
<feature type="modified residue" description="Phosphohistidine" evidence="14">
    <location>
        <position position="508"/>
    </location>
</feature>
<keyword evidence="9 20" id="KW-0418">Kinase</keyword>
<sequence>MSEWVEAVAECRSYQGEFRWIRSGGECIWVDAIAEPELDSSGRLVGFTGVTMDMTRRKQMTMELEEARLCAEAATRAKSEFLANMSHEIRTPMNGVIGFADLLVAADLDERQHRYATMIADSGRSMMELLNDILDMSKIEAGQMVIAEDRVDLKKKLQSCIELMEPQAKQKDLALVLRIDPSLPSHIKGDPLRIRQIVQNLLGNAVKFTDLGEVRINVRGVETDGVMRLRIDVSDTGIGIAPERIEAIFQQFAQADTSTARRYGGTGLGLTISNRLARLMDGELTVVSREGEGSTFTLTLPLRPADALAMDEADKDALDRPDVSAKTARILVAEDHDINQALILAMCERAGLDADIAENGRQAIRMVRRAAYIGKPYALVLMDMQMPDVDGIEATRQLRKTGFDAERLPIVALTANAFPEDVERCLKAGMQAHLTKPIAFDRLLSTVSRWVRQQQPDAAEQSRVQGGIEALRASFVERKKIAFDRIDAALRAERLQQADIREICELLHKLAGTAGFFGEGELGERASVLEHALLKQGDAEWKATLVEGVGKLGLAA</sequence>
<dbReference type="Pfam" id="PF01627">
    <property type="entry name" value="Hpt"/>
    <property type="match status" value="1"/>
</dbReference>
<evidence type="ECO:0000256" key="12">
    <source>
        <dbReference type="ARBA" id="ARBA00023012"/>
    </source>
</evidence>
<evidence type="ECO:0000256" key="7">
    <source>
        <dbReference type="ARBA" id="ARBA00022692"/>
    </source>
</evidence>
<dbReference type="GO" id="GO:0005886">
    <property type="term" value="C:plasma membrane"/>
    <property type="evidence" value="ECO:0007669"/>
    <property type="project" value="UniProtKB-SubCell"/>
</dbReference>
<dbReference type="GO" id="GO:0000155">
    <property type="term" value="F:phosphorelay sensor kinase activity"/>
    <property type="evidence" value="ECO:0007669"/>
    <property type="project" value="InterPro"/>
</dbReference>
<dbReference type="InterPro" id="IPR036890">
    <property type="entry name" value="HATPase_C_sf"/>
</dbReference>
<keyword evidence="11" id="KW-1133">Transmembrane helix</keyword>
<evidence type="ECO:0000313" key="21">
    <source>
        <dbReference type="Proteomes" id="UP000554342"/>
    </source>
</evidence>
<evidence type="ECO:0000259" key="17">
    <source>
        <dbReference type="PROSITE" id="PS50110"/>
    </source>
</evidence>
<keyword evidence="21" id="KW-1185">Reference proteome</keyword>
<dbReference type="PROSITE" id="PS50113">
    <property type="entry name" value="PAC"/>
    <property type="match status" value="1"/>
</dbReference>
<dbReference type="PANTHER" id="PTHR45339">
    <property type="entry name" value="HYBRID SIGNAL TRANSDUCTION HISTIDINE KINASE J"/>
    <property type="match status" value="1"/>
</dbReference>
<dbReference type="SUPFAM" id="SSF47384">
    <property type="entry name" value="Homodimeric domain of signal transducing histidine kinase"/>
    <property type="match status" value="1"/>
</dbReference>
<dbReference type="Gene3D" id="2.10.70.100">
    <property type="match status" value="1"/>
</dbReference>
<reference evidence="20 21" key="1">
    <citation type="submission" date="2020-08" db="EMBL/GenBank/DDBJ databases">
        <title>Genomic Encyclopedia of Type Strains, Phase IV (KMG-IV): sequencing the most valuable type-strain genomes for metagenomic binning, comparative biology and taxonomic classification.</title>
        <authorList>
            <person name="Goeker M."/>
        </authorList>
    </citation>
    <scope>NUCLEOTIDE SEQUENCE [LARGE SCALE GENOMIC DNA]</scope>
    <source>
        <strain evidence="20 21">DSM 27203</strain>
    </source>
</reference>
<dbReference type="SMART" id="SM00388">
    <property type="entry name" value="HisKA"/>
    <property type="match status" value="1"/>
</dbReference>
<dbReference type="InterPro" id="IPR011006">
    <property type="entry name" value="CheY-like_superfamily"/>
</dbReference>
<comment type="catalytic activity">
    <reaction evidence="1">
        <text>ATP + protein L-histidine = ADP + protein N-phospho-L-histidine.</text>
        <dbReference type="EC" id="2.7.13.3"/>
    </reaction>
</comment>
<evidence type="ECO:0000256" key="15">
    <source>
        <dbReference type="PROSITE-ProRule" id="PRU00169"/>
    </source>
</evidence>